<dbReference type="Proteomes" id="UP000076480">
    <property type="component" value="Unassembled WGS sequence"/>
</dbReference>
<evidence type="ECO:0000313" key="2">
    <source>
        <dbReference type="Proteomes" id="UP000076480"/>
    </source>
</evidence>
<name>A0A166HJU5_SECCO</name>
<protein>
    <submittedName>
        <fullName evidence="1">Uncharacterized protein</fullName>
    </submittedName>
</protein>
<organism evidence="1 2">
    <name type="scientific">Secundilactobacillus collinoides</name>
    <name type="common">Lactobacillus collinoides</name>
    <dbReference type="NCBI Taxonomy" id="33960"/>
    <lineage>
        <taxon>Bacteria</taxon>
        <taxon>Bacillati</taxon>
        <taxon>Bacillota</taxon>
        <taxon>Bacilli</taxon>
        <taxon>Lactobacillales</taxon>
        <taxon>Lactobacillaceae</taxon>
        <taxon>Secundilactobacillus</taxon>
    </lineage>
</organism>
<keyword evidence="2" id="KW-1185">Reference proteome</keyword>
<dbReference type="AlphaFoldDB" id="A0A166HJU5"/>
<comment type="caution">
    <text evidence="1">The sequence shown here is derived from an EMBL/GenBank/DDBJ whole genome shotgun (WGS) entry which is preliminary data.</text>
</comment>
<dbReference type="EMBL" id="JYDC01000019">
    <property type="protein sequence ID" value="KZL42801.1"/>
    <property type="molecule type" value="Genomic_DNA"/>
</dbReference>
<reference evidence="1 2" key="1">
    <citation type="submission" date="2015-02" db="EMBL/GenBank/DDBJ databases">
        <title>Draft genome sequence of Lactobacillus collinoides CUPV2371 isolated from a natural cider, the first genome sequence of a strain of this species.</title>
        <authorList>
            <person name="Puertas A.I."/>
            <person name="Spano G."/>
            <person name="Capozzi V."/>
            <person name="Lamontanara A."/>
            <person name="Orru L."/>
            <person name="Duenas M.T."/>
        </authorList>
    </citation>
    <scope>NUCLEOTIDE SEQUENCE [LARGE SCALE GENOMIC DNA]</scope>
    <source>
        <strain evidence="1 2">237</strain>
    </source>
</reference>
<dbReference type="PATRIC" id="fig|33960.6.peg.1076"/>
<evidence type="ECO:0000313" key="1">
    <source>
        <dbReference type="EMBL" id="KZL42801.1"/>
    </source>
</evidence>
<proteinExistence type="predicted"/>
<accession>A0A166HJU5</accession>
<sequence>MVTLIRYRAGVSLNRAGTVAYRGELPTMMTMNLLIGLLAGKLRAGRFSICKMKFRLKLMRFNC</sequence>
<gene>
    <name evidence="1" type="ORF">TY91_03285</name>
</gene>